<dbReference type="InterPro" id="IPR046139">
    <property type="entry name" value="DUF6141"/>
</dbReference>
<proteinExistence type="predicted"/>
<keyword evidence="3" id="KW-1185">Reference proteome</keyword>
<keyword evidence="1" id="KW-0812">Transmembrane</keyword>
<organism evidence="2 3">
    <name type="scientific">Methanosarcina siciliae T4/M</name>
    <dbReference type="NCBI Taxonomy" id="1434120"/>
    <lineage>
        <taxon>Archaea</taxon>
        <taxon>Methanobacteriati</taxon>
        <taxon>Methanobacteriota</taxon>
        <taxon>Stenosarchaea group</taxon>
        <taxon>Methanomicrobia</taxon>
        <taxon>Methanosarcinales</taxon>
        <taxon>Methanosarcinaceae</taxon>
        <taxon>Methanosarcina</taxon>
    </lineage>
</organism>
<dbReference type="AlphaFoldDB" id="A0A0E3P406"/>
<reference evidence="2 3" key="1">
    <citation type="submission" date="2014-07" db="EMBL/GenBank/DDBJ databases">
        <title>Methanogenic archaea and the global carbon cycle.</title>
        <authorList>
            <person name="Henriksen J.R."/>
            <person name="Luke J."/>
            <person name="Reinhart S."/>
            <person name="Benedict M.N."/>
            <person name="Youngblut N.D."/>
            <person name="Metcalf M.E."/>
            <person name="Whitaker R.J."/>
            <person name="Metcalf W.W."/>
        </authorList>
    </citation>
    <scope>NUCLEOTIDE SEQUENCE [LARGE SCALE GENOMIC DNA]</scope>
    <source>
        <strain evidence="2 3">T4/M</strain>
    </source>
</reference>
<keyword evidence="1" id="KW-0472">Membrane</keyword>
<feature type="transmembrane region" description="Helical" evidence="1">
    <location>
        <begin position="54"/>
        <end position="73"/>
    </location>
</feature>
<evidence type="ECO:0000256" key="1">
    <source>
        <dbReference type="SAM" id="Phobius"/>
    </source>
</evidence>
<feature type="transmembrane region" description="Helical" evidence="1">
    <location>
        <begin position="20"/>
        <end position="42"/>
    </location>
</feature>
<accession>A0A0E3P406</accession>
<gene>
    <name evidence="2" type="ORF">MSSIT_1769</name>
</gene>
<dbReference type="Proteomes" id="UP000033111">
    <property type="component" value="Chromosome"/>
</dbReference>
<dbReference type="PATRIC" id="fig|1434120.4.peg.2260"/>
<protein>
    <submittedName>
        <fullName evidence="2">Uncharacterized protein</fullName>
    </submittedName>
</protein>
<evidence type="ECO:0000313" key="3">
    <source>
        <dbReference type="Proteomes" id="UP000033111"/>
    </source>
</evidence>
<dbReference type="RefSeq" id="WP_222702755.1">
    <property type="nucleotide sequence ID" value="NZ_CP009506.1"/>
</dbReference>
<dbReference type="KEGG" id="msw:MSSIT_1769"/>
<keyword evidence="1" id="KW-1133">Transmembrane helix</keyword>
<dbReference type="GeneID" id="24860613"/>
<name>A0A0E3P406_9EURY</name>
<sequence>MEHPETCLIFREVQDLHNNIFLISVLYPALLLWYVEVYSLVFGKPAGVQNIPDIYLFALWFVFGVFFPLLFYYTKHITEVRKDGIYIRLIPLNPSFKKIPIYVVEDCRIQAYDPFTGKDYKDNPLSKRASFVVTLKLITGKRVMISSKNPKELHQAIMSAVASF</sequence>
<dbReference type="HOGENOM" id="CLU_112305_0_0_2"/>
<evidence type="ECO:0000313" key="2">
    <source>
        <dbReference type="EMBL" id="AKB28488.1"/>
    </source>
</evidence>
<dbReference type="EMBL" id="CP009506">
    <property type="protein sequence ID" value="AKB28488.1"/>
    <property type="molecule type" value="Genomic_DNA"/>
</dbReference>
<dbReference type="Pfam" id="PF19638">
    <property type="entry name" value="DUF6141"/>
    <property type="match status" value="1"/>
</dbReference>